<dbReference type="PROSITE" id="PS51352">
    <property type="entry name" value="THIOREDOXIN_2"/>
    <property type="match status" value="1"/>
</dbReference>
<dbReference type="GO" id="GO:0015035">
    <property type="term" value="F:protein-disulfide reductase activity"/>
    <property type="evidence" value="ECO:0007669"/>
    <property type="project" value="UniProtKB-UniRule"/>
</dbReference>
<organism evidence="8 9">
    <name type="scientific">Sulfurivirga caldicuralii</name>
    <dbReference type="NCBI Taxonomy" id="364032"/>
    <lineage>
        <taxon>Bacteria</taxon>
        <taxon>Pseudomonadati</taxon>
        <taxon>Pseudomonadota</taxon>
        <taxon>Gammaproteobacteria</taxon>
        <taxon>Thiotrichales</taxon>
        <taxon>Piscirickettsiaceae</taxon>
        <taxon>Sulfurivirga</taxon>
    </lineage>
</organism>
<evidence type="ECO:0000313" key="9">
    <source>
        <dbReference type="Proteomes" id="UP000198461"/>
    </source>
</evidence>
<keyword evidence="3" id="KW-0249">Electron transport</keyword>
<dbReference type="CDD" id="cd02947">
    <property type="entry name" value="TRX_family"/>
    <property type="match status" value="1"/>
</dbReference>
<dbReference type="Pfam" id="PF00085">
    <property type="entry name" value="Thioredoxin"/>
    <property type="match status" value="1"/>
</dbReference>
<dbReference type="OrthoDB" id="9790390at2"/>
<keyword evidence="2" id="KW-0813">Transport</keyword>
<evidence type="ECO:0000256" key="1">
    <source>
        <dbReference type="ARBA" id="ARBA00008987"/>
    </source>
</evidence>
<evidence type="ECO:0000313" key="8">
    <source>
        <dbReference type="EMBL" id="SIO04029.1"/>
    </source>
</evidence>
<evidence type="ECO:0000256" key="2">
    <source>
        <dbReference type="ARBA" id="ARBA00022448"/>
    </source>
</evidence>
<dbReference type="NCBIfam" id="TIGR01068">
    <property type="entry name" value="thioredoxin"/>
    <property type="match status" value="1"/>
</dbReference>
<dbReference type="PANTHER" id="PTHR45663:SF11">
    <property type="entry name" value="GEO12009P1"/>
    <property type="match status" value="1"/>
</dbReference>
<dbReference type="Gene3D" id="1.25.40.10">
    <property type="entry name" value="Tetratricopeptide repeat domain"/>
    <property type="match status" value="2"/>
</dbReference>
<dbReference type="InterPro" id="IPR011990">
    <property type="entry name" value="TPR-like_helical_dom_sf"/>
</dbReference>
<keyword evidence="5" id="KW-0676">Redox-active center</keyword>
<dbReference type="FunFam" id="3.40.30.10:FF:000001">
    <property type="entry name" value="Thioredoxin"/>
    <property type="match status" value="1"/>
</dbReference>
<dbReference type="PANTHER" id="PTHR45663">
    <property type="entry name" value="GEO12009P1"/>
    <property type="match status" value="1"/>
</dbReference>
<dbReference type="Pfam" id="PF14559">
    <property type="entry name" value="TPR_19"/>
    <property type="match status" value="1"/>
</dbReference>
<dbReference type="InterPro" id="IPR036249">
    <property type="entry name" value="Thioredoxin-like_sf"/>
</dbReference>
<keyword evidence="4" id="KW-1015">Disulfide bond</keyword>
<accession>A0A1N6G904</accession>
<dbReference type="STRING" id="364032.SAMN05443662_1243"/>
<gene>
    <name evidence="8" type="ORF">SAMN05443662_1243</name>
</gene>
<sequence length="288" mass="32080">MRQNEFIVNVNQANFNDVVIEGSKERPVLVDFWAPWCGPCRMVMPVLEKLAAEMAGQFVLAKVNIDEEQALAMQYGVRSVPTFKLFSNGEVVGELMGAQPEAAFKQLLEPHLSRPSDALRQQAWAAFSAAQVEQAIGLLKEAAAQDPNNTRIHLDLVNMLLKSGQIDAAAEIYNALPQAVRESERGKPLGLILKFARTAQSAGPREEVERKLAEDPNNVELKVALAAHKLLAQDYEGALQTFIEALTPDVNVMDGKVKELLLQVFDMLVAEEPELVKKYRRRLQMLMF</sequence>
<feature type="domain" description="Thioredoxin" evidence="7">
    <location>
        <begin position="1"/>
        <end position="113"/>
    </location>
</feature>
<dbReference type="InterPro" id="IPR005746">
    <property type="entry name" value="Thioredoxin"/>
</dbReference>
<dbReference type="EMBL" id="FSRE01000003">
    <property type="protein sequence ID" value="SIO04029.1"/>
    <property type="molecule type" value="Genomic_DNA"/>
</dbReference>
<evidence type="ECO:0000256" key="6">
    <source>
        <dbReference type="NCBIfam" id="TIGR01068"/>
    </source>
</evidence>
<dbReference type="AlphaFoldDB" id="A0A1N6G904"/>
<dbReference type="Gene3D" id="3.40.30.10">
    <property type="entry name" value="Glutaredoxin"/>
    <property type="match status" value="1"/>
</dbReference>
<protein>
    <recommendedName>
        <fullName evidence="6">Thioredoxin</fullName>
    </recommendedName>
</protein>
<evidence type="ECO:0000256" key="5">
    <source>
        <dbReference type="ARBA" id="ARBA00023284"/>
    </source>
</evidence>
<dbReference type="GO" id="GO:0005737">
    <property type="term" value="C:cytoplasm"/>
    <property type="evidence" value="ECO:0007669"/>
    <property type="project" value="TreeGrafter"/>
</dbReference>
<evidence type="ECO:0000256" key="3">
    <source>
        <dbReference type="ARBA" id="ARBA00022982"/>
    </source>
</evidence>
<dbReference type="Pfam" id="PF14561">
    <property type="entry name" value="TPR_20"/>
    <property type="match status" value="1"/>
</dbReference>
<dbReference type="InterPro" id="IPR013766">
    <property type="entry name" value="Thioredoxin_domain"/>
</dbReference>
<dbReference type="PROSITE" id="PS00194">
    <property type="entry name" value="THIOREDOXIN_1"/>
    <property type="match status" value="1"/>
</dbReference>
<comment type="similarity">
    <text evidence="1">Belongs to the thioredoxin family.</text>
</comment>
<dbReference type="Proteomes" id="UP000198461">
    <property type="component" value="Unassembled WGS sequence"/>
</dbReference>
<dbReference type="SUPFAM" id="SSF52833">
    <property type="entry name" value="Thioredoxin-like"/>
    <property type="match status" value="1"/>
</dbReference>
<dbReference type="GO" id="GO:0006950">
    <property type="term" value="P:response to stress"/>
    <property type="evidence" value="ECO:0007669"/>
    <property type="project" value="UniProtKB-ARBA"/>
</dbReference>
<evidence type="ECO:0000256" key="4">
    <source>
        <dbReference type="ARBA" id="ARBA00023157"/>
    </source>
</evidence>
<dbReference type="SUPFAM" id="SSF48452">
    <property type="entry name" value="TPR-like"/>
    <property type="match status" value="1"/>
</dbReference>
<proteinExistence type="inferred from homology"/>
<reference evidence="8 9" key="1">
    <citation type="submission" date="2016-11" db="EMBL/GenBank/DDBJ databases">
        <authorList>
            <person name="Jaros S."/>
            <person name="Januszkiewicz K."/>
            <person name="Wedrychowicz H."/>
        </authorList>
    </citation>
    <scope>NUCLEOTIDE SEQUENCE [LARGE SCALE GENOMIC DNA]</scope>
    <source>
        <strain evidence="8 9">DSM 17737</strain>
    </source>
</reference>
<dbReference type="RefSeq" id="WP_074201528.1">
    <property type="nucleotide sequence ID" value="NZ_FSRE01000003.1"/>
</dbReference>
<dbReference type="PRINTS" id="PR00421">
    <property type="entry name" value="THIOREDOXIN"/>
</dbReference>
<keyword evidence="9" id="KW-1185">Reference proteome</keyword>
<name>A0A1N6G904_9GAMM</name>
<evidence type="ECO:0000259" key="7">
    <source>
        <dbReference type="PROSITE" id="PS51352"/>
    </source>
</evidence>
<dbReference type="InterPro" id="IPR017937">
    <property type="entry name" value="Thioredoxin_CS"/>
</dbReference>